<feature type="region of interest" description="Disordered" evidence="1">
    <location>
        <begin position="41"/>
        <end position="66"/>
    </location>
</feature>
<dbReference type="EMBL" id="BJWL01000248">
    <property type="protein sequence ID" value="GFS36300.1"/>
    <property type="molecule type" value="Genomic_DNA"/>
</dbReference>
<feature type="domain" description="Retrotransposon gag" evidence="2">
    <location>
        <begin position="75"/>
        <end position="162"/>
    </location>
</feature>
<dbReference type="SUPFAM" id="SSF56672">
    <property type="entry name" value="DNA/RNA polymerases"/>
    <property type="match status" value="1"/>
</dbReference>
<evidence type="ECO:0000259" key="3">
    <source>
        <dbReference type="Pfam" id="PF13456"/>
    </source>
</evidence>
<dbReference type="InterPro" id="IPR036397">
    <property type="entry name" value="RNaseH_sf"/>
</dbReference>
<evidence type="ECO:0000256" key="1">
    <source>
        <dbReference type="SAM" id="MobiDB-lite"/>
    </source>
</evidence>
<feature type="domain" description="RNase H type-1" evidence="3">
    <location>
        <begin position="322"/>
        <end position="392"/>
    </location>
</feature>
<dbReference type="Gene3D" id="3.30.420.10">
    <property type="entry name" value="Ribonuclease H-like superfamily/Ribonuclease H"/>
    <property type="match status" value="1"/>
</dbReference>
<keyword evidence="5" id="KW-1185">Reference proteome</keyword>
<dbReference type="InterPro" id="IPR002156">
    <property type="entry name" value="RNaseH_domain"/>
</dbReference>
<dbReference type="Proteomes" id="UP000585474">
    <property type="component" value="Unassembled WGS sequence"/>
</dbReference>
<dbReference type="AlphaFoldDB" id="A0A7J0DJ75"/>
<dbReference type="OrthoDB" id="1712951at2759"/>
<dbReference type="PANTHER" id="PTHR48475:SF2">
    <property type="entry name" value="RIBONUCLEASE H"/>
    <property type="match status" value="1"/>
</dbReference>
<dbReference type="GO" id="GO:0003676">
    <property type="term" value="F:nucleic acid binding"/>
    <property type="evidence" value="ECO:0007669"/>
    <property type="project" value="InterPro"/>
</dbReference>
<accession>A0A7J0DJ75</accession>
<dbReference type="InterPro" id="IPR043128">
    <property type="entry name" value="Rev_trsase/Diguanyl_cyclase"/>
</dbReference>
<sequence>MVGNSQAPNLKGLHCEMHGIAKQIQIMNENNAFLIQHLAKNHPPPPASPIPPEVERSRRSRRLGNCESQSHQTFLATLKGLAKTWFRKLSSRTIDSFGELSRLFVTNFMSCRVIQKNASHLFTVHQKEGKSLKDYVKRFNQGILVVEGANDKVMVMAMMEGLCPGLLVTKGGIEANPDQIQALLSMRTPRNIHEVHQLTGWVTTLNRFVFKSADKCLPFFEILRKNQAFQWTDEFEEALQQLKEYLGSPPLLTVPTIDQTLKQILQRPNTSGRILNWFIQLSEFYIEYKPRMVIKAQALTDFVAEFTHDVAREPEITPLRFRVATKLGVESLDDFSDSQLVVNQVQGDYLAKNLRMIAYLDEVKATSTKINDFQICLIPRKDNKKADALANLTSAFDFILDWSVPLEFLQNLSIEVAKPICQTTSIGSDMDGRDHCVPPRWNATIRQAPSVLDPIPSC</sequence>
<name>A0A7J0DJ75_9ERIC</name>
<dbReference type="Pfam" id="PF13456">
    <property type="entry name" value="RVT_3"/>
    <property type="match status" value="1"/>
</dbReference>
<dbReference type="InterPro" id="IPR043502">
    <property type="entry name" value="DNA/RNA_pol_sf"/>
</dbReference>
<proteinExistence type="predicted"/>
<protein>
    <submittedName>
        <fullName evidence="4">Uncharacterized protein</fullName>
    </submittedName>
</protein>
<dbReference type="Pfam" id="PF03732">
    <property type="entry name" value="Retrotrans_gag"/>
    <property type="match status" value="1"/>
</dbReference>
<reference evidence="5" key="1">
    <citation type="submission" date="2019-07" db="EMBL/GenBank/DDBJ databases">
        <title>De Novo Assembly of kiwifruit Actinidia rufa.</title>
        <authorList>
            <person name="Sugita-Konishi S."/>
            <person name="Sato K."/>
            <person name="Mori E."/>
            <person name="Abe Y."/>
            <person name="Kisaki G."/>
            <person name="Hamano K."/>
            <person name="Suezawa K."/>
            <person name="Otani M."/>
            <person name="Fukuda T."/>
            <person name="Manabe T."/>
            <person name="Gomi K."/>
            <person name="Tabuchi M."/>
            <person name="Akimitsu K."/>
            <person name="Kataoka I."/>
        </authorList>
    </citation>
    <scope>NUCLEOTIDE SEQUENCE [LARGE SCALE GENOMIC DNA]</scope>
    <source>
        <strain evidence="5">cv. Fuchu</strain>
    </source>
</reference>
<comment type="caution">
    <text evidence="4">The sequence shown here is derived from an EMBL/GenBank/DDBJ whole genome shotgun (WGS) entry which is preliminary data.</text>
</comment>
<dbReference type="InterPro" id="IPR012337">
    <property type="entry name" value="RNaseH-like_sf"/>
</dbReference>
<dbReference type="Gene3D" id="3.30.70.270">
    <property type="match status" value="1"/>
</dbReference>
<evidence type="ECO:0000313" key="5">
    <source>
        <dbReference type="Proteomes" id="UP000585474"/>
    </source>
</evidence>
<evidence type="ECO:0000259" key="2">
    <source>
        <dbReference type="Pfam" id="PF03732"/>
    </source>
</evidence>
<feature type="compositionally biased region" description="Pro residues" evidence="1">
    <location>
        <begin position="42"/>
        <end position="52"/>
    </location>
</feature>
<dbReference type="InterPro" id="IPR005162">
    <property type="entry name" value="Retrotrans_gag_dom"/>
</dbReference>
<dbReference type="SUPFAM" id="SSF53098">
    <property type="entry name" value="Ribonuclease H-like"/>
    <property type="match status" value="1"/>
</dbReference>
<dbReference type="GO" id="GO:0004523">
    <property type="term" value="F:RNA-DNA hybrid ribonuclease activity"/>
    <property type="evidence" value="ECO:0007669"/>
    <property type="project" value="InterPro"/>
</dbReference>
<organism evidence="4 5">
    <name type="scientific">Actinidia rufa</name>
    <dbReference type="NCBI Taxonomy" id="165716"/>
    <lineage>
        <taxon>Eukaryota</taxon>
        <taxon>Viridiplantae</taxon>
        <taxon>Streptophyta</taxon>
        <taxon>Embryophyta</taxon>
        <taxon>Tracheophyta</taxon>
        <taxon>Spermatophyta</taxon>
        <taxon>Magnoliopsida</taxon>
        <taxon>eudicotyledons</taxon>
        <taxon>Gunneridae</taxon>
        <taxon>Pentapetalae</taxon>
        <taxon>asterids</taxon>
        <taxon>Ericales</taxon>
        <taxon>Actinidiaceae</taxon>
        <taxon>Actinidia</taxon>
    </lineage>
</organism>
<gene>
    <name evidence="4" type="ORF">Acr_00g0045200</name>
</gene>
<dbReference type="PANTHER" id="PTHR48475">
    <property type="entry name" value="RIBONUCLEASE H"/>
    <property type="match status" value="1"/>
</dbReference>
<evidence type="ECO:0000313" key="4">
    <source>
        <dbReference type="EMBL" id="GFS36300.1"/>
    </source>
</evidence>